<dbReference type="GO" id="GO:0016020">
    <property type="term" value="C:membrane"/>
    <property type="evidence" value="ECO:0007669"/>
    <property type="project" value="InterPro"/>
</dbReference>
<dbReference type="Proteomes" id="UP000834106">
    <property type="component" value="Chromosome 20"/>
</dbReference>
<dbReference type="Gene3D" id="1.10.238.10">
    <property type="entry name" value="EF-hand"/>
    <property type="match status" value="2"/>
</dbReference>
<dbReference type="PANTHER" id="PTHR31503:SF85">
    <property type="entry name" value="CALCIUM-BINDING EF-HAND FAMILY PROTEIN"/>
    <property type="match status" value="1"/>
</dbReference>
<keyword evidence="7" id="KW-1185">Reference proteome</keyword>
<feature type="transmembrane region" description="Helical" evidence="4">
    <location>
        <begin position="597"/>
        <end position="619"/>
    </location>
</feature>
<feature type="transmembrane region" description="Helical" evidence="4">
    <location>
        <begin position="625"/>
        <end position="644"/>
    </location>
</feature>
<dbReference type="SUPFAM" id="SSF47473">
    <property type="entry name" value="EF-hand"/>
    <property type="match status" value="1"/>
</dbReference>
<evidence type="ECO:0000256" key="4">
    <source>
        <dbReference type="SAM" id="Phobius"/>
    </source>
</evidence>
<keyword evidence="1" id="KW-0050">Antiport</keyword>
<feature type="transmembrane region" description="Helical" evidence="4">
    <location>
        <begin position="195"/>
        <end position="213"/>
    </location>
</feature>
<dbReference type="InterPro" id="IPR004713">
    <property type="entry name" value="CaH_exchang"/>
</dbReference>
<dbReference type="InterPro" id="IPR002048">
    <property type="entry name" value="EF_hand_dom"/>
</dbReference>
<evidence type="ECO:0000256" key="2">
    <source>
        <dbReference type="ARBA" id="ARBA00022837"/>
    </source>
</evidence>
<organism evidence="6 7">
    <name type="scientific">Fraxinus pennsylvanica</name>
    <dbReference type="NCBI Taxonomy" id="56036"/>
    <lineage>
        <taxon>Eukaryota</taxon>
        <taxon>Viridiplantae</taxon>
        <taxon>Streptophyta</taxon>
        <taxon>Embryophyta</taxon>
        <taxon>Tracheophyta</taxon>
        <taxon>Spermatophyta</taxon>
        <taxon>Magnoliopsida</taxon>
        <taxon>eudicotyledons</taxon>
        <taxon>Gunneridae</taxon>
        <taxon>Pentapetalae</taxon>
        <taxon>asterids</taxon>
        <taxon>lamiids</taxon>
        <taxon>Lamiales</taxon>
        <taxon>Oleaceae</taxon>
        <taxon>Oleeae</taxon>
        <taxon>Fraxinus</taxon>
    </lineage>
</organism>
<feature type="domain" description="EF-hand" evidence="5">
    <location>
        <begin position="284"/>
        <end position="319"/>
    </location>
</feature>
<gene>
    <name evidence="6" type="ORF">FPE_LOCUS31236</name>
</gene>
<dbReference type="GO" id="GO:0015369">
    <property type="term" value="F:calcium:proton antiporter activity"/>
    <property type="evidence" value="ECO:0007669"/>
    <property type="project" value="TreeGrafter"/>
</dbReference>
<evidence type="ECO:0000313" key="7">
    <source>
        <dbReference type="Proteomes" id="UP000834106"/>
    </source>
</evidence>
<dbReference type="CDD" id="cd00051">
    <property type="entry name" value="EFh"/>
    <property type="match status" value="2"/>
</dbReference>
<dbReference type="AlphaFoldDB" id="A0AAD2EDE4"/>
<dbReference type="InterPro" id="IPR011992">
    <property type="entry name" value="EF-hand-dom_pair"/>
</dbReference>
<name>A0AAD2EDE4_9LAMI</name>
<dbReference type="SMART" id="SM00054">
    <property type="entry name" value="EFh"/>
    <property type="match status" value="4"/>
</dbReference>
<evidence type="ECO:0000313" key="6">
    <source>
        <dbReference type="EMBL" id="CAI9783715.1"/>
    </source>
</evidence>
<dbReference type="InterPro" id="IPR018247">
    <property type="entry name" value="EF_Hand_1_Ca_BS"/>
</dbReference>
<sequence>MLLMSFISAVHGRILKINSSDDLISDGIDHVDDQSVALTANDVLVSASTCQHKYGFLPCAENAGGYIFQILVYQGLLVFGEMQLSIGSKVFFKILEKKFHTSKYVGIIFRILMGLPSMMMTIISGVFGSKETARSLVSLGVGIFAGVTVFTLTLQWGICLIYGAKNLQKNAESEDSGSTEKFNELKDTGVTLHEATHCLAGIMLLSLIPYIIVQLVDIFTASRTMLLMACVVSAASLLSYFIYQIRNPWMQILSSDYLQYEFVTKMLLYHLEKEGKIVDDDGNLNHDRIKEEFDKADKNGDGNITATELKELLEKIEPGLSDNDIQSAVFKTMENFDHDKDCKIDLHEFNKACELLYKDGDFFSREFSDEIFQQFCLMGKDRKLGIHPIMSKFLMHAQSELLDGESLITDGKPSIERINKLFRRINIDGNGKISKNELEKTIETIKFGNMQPKSEDVVNTIFYHFDIKRDNKIDEKEFVRGLEKWLDKAIEVAKCLDKTKSVEEFDKRVWEKLIHLRTFWNFVKCVFRIVLGVVIMTIIGGPLTTSILELSYAIGVPSFSISFVIVPLAMNTRTLIEAIFPVSEKTQKTASLTFSEIYSSVVMNNISNLTILLAIVYVKDLPWDYSAESLTILVVCAVIGILGFSTNEYPLWTCSLAFFLYPFSLVLYCCAKLVLHWN</sequence>
<feature type="transmembrane region" description="Helical" evidence="4">
    <location>
        <begin position="656"/>
        <end position="675"/>
    </location>
</feature>
<reference evidence="6" key="1">
    <citation type="submission" date="2023-05" db="EMBL/GenBank/DDBJ databases">
        <authorList>
            <person name="Huff M."/>
        </authorList>
    </citation>
    <scope>NUCLEOTIDE SEQUENCE</scope>
</reference>
<proteinExistence type="predicted"/>
<dbReference type="GO" id="GO:0006874">
    <property type="term" value="P:intracellular calcium ion homeostasis"/>
    <property type="evidence" value="ECO:0007669"/>
    <property type="project" value="TreeGrafter"/>
</dbReference>
<dbReference type="PROSITE" id="PS00018">
    <property type="entry name" value="EF_HAND_1"/>
    <property type="match status" value="1"/>
</dbReference>
<feature type="domain" description="EF-hand" evidence="5">
    <location>
        <begin position="324"/>
        <end position="359"/>
    </location>
</feature>
<dbReference type="Pfam" id="PF13499">
    <property type="entry name" value="EF-hand_7"/>
    <property type="match status" value="2"/>
</dbReference>
<feature type="transmembrane region" description="Helical" evidence="4">
    <location>
        <begin position="225"/>
        <end position="243"/>
    </location>
</feature>
<keyword evidence="4" id="KW-0812">Transmembrane</keyword>
<accession>A0AAD2EDE4</accession>
<feature type="transmembrane region" description="Helical" evidence="4">
    <location>
        <begin position="66"/>
        <end position="86"/>
    </location>
</feature>
<evidence type="ECO:0000256" key="3">
    <source>
        <dbReference type="ARBA" id="ARBA00023065"/>
    </source>
</evidence>
<feature type="domain" description="EF-hand" evidence="5">
    <location>
        <begin position="453"/>
        <end position="488"/>
    </location>
</feature>
<feature type="transmembrane region" description="Helical" evidence="4">
    <location>
        <begin position="139"/>
        <end position="163"/>
    </location>
</feature>
<keyword evidence="3" id="KW-0406">Ion transport</keyword>
<keyword evidence="4" id="KW-0472">Membrane</keyword>
<keyword evidence="4" id="KW-1133">Transmembrane helix</keyword>
<feature type="transmembrane region" description="Helical" evidence="4">
    <location>
        <begin position="107"/>
        <end position="127"/>
    </location>
</feature>
<dbReference type="PANTHER" id="PTHR31503">
    <property type="entry name" value="VACUOLAR CALCIUM ION TRANSPORTER"/>
    <property type="match status" value="1"/>
</dbReference>
<keyword evidence="1" id="KW-0813">Transport</keyword>
<keyword evidence="2" id="KW-0106">Calcium</keyword>
<feature type="domain" description="EF-hand" evidence="5">
    <location>
        <begin position="413"/>
        <end position="448"/>
    </location>
</feature>
<evidence type="ECO:0000259" key="5">
    <source>
        <dbReference type="PROSITE" id="PS50222"/>
    </source>
</evidence>
<protein>
    <recommendedName>
        <fullName evidence="5">EF-hand domain-containing protein</fullName>
    </recommendedName>
</protein>
<evidence type="ECO:0000256" key="1">
    <source>
        <dbReference type="ARBA" id="ARBA00022449"/>
    </source>
</evidence>
<feature type="transmembrane region" description="Helical" evidence="4">
    <location>
        <begin position="525"/>
        <end position="544"/>
    </location>
</feature>
<dbReference type="EMBL" id="OU503055">
    <property type="protein sequence ID" value="CAI9783715.1"/>
    <property type="molecule type" value="Genomic_DNA"/>
</dbReference>
<dbReference type="PROSITE" id="PS50222">
    <property type="entry name" value="EF_HAND_2"/>
    <property type="match status" value="4"/>
</dbReference>
<dbReference type="GO" id="GO:0005509">
    <property type="term" value="F:calcium ion binding"/>
    <property type="evidence" value="ECO:0007669"/>
    <property type="project" value="InterPro"/>
</dbReference>